<proteinExistence type="predicted"/>
<gene>
    <name evidence="1" type="ORF">CfE428DRAFT_4473</name>
</gene>
<name>B4D6D3_9BACT</name>
<organism evidence="1 2">
    <name type="scientific">Chthoniobacter flavus Ellin428</name>
    <dbReference type="NCBI Taxonomy" id="497964"/>
    <lineage>
        <taxon>Bacteria</taxon>
        <taxon>Pseudomonadati</taxon>
        <taxon>Verrucomicrobiota</taxon>
        <taxon>Spartobacteria</taxon>
        <taxon>Chthoniobacterales</taxon>
        <taxon>Chthoniobacteraceae</taxon>
        <taxon>Chthoniobacter</taxon>
    </lineage>
</organism>
<evidence type="ECO:0000313" key="1">
    <source>
        <dbReference type="EMBL" id="EDY18042.1"/>
    </source>
</evidence>
<protein>
    <submittedName>
        <fullName evidence="1">Uncharacterized protein</fullName>
    </submittedName>
</protein>
<evidence type="ECO:0000313" key="2">
    <source>
        <dbReference type="Proteomes" id="UP000005824"/>
    </source>
</evidence>
<comment type="caution">
    <text evidence="1">The sequence shown here is derived from an EMBL/GenBank/DDBJ whole genome shotgun (WGS) entry which is preliminary data.</text>
</comment>
<dbReference type="AlphaFoldDB" id="B4D6D3"/>
<dbReference type="Proteomes" id="UP000005824">
    <property type="component" value="Unassembled WGS sequence"/>
</dbReference>
<reference evidence="1 2" key="1">
    <citation type="journal article" date="2011" name="J. Bacteriol.">
        <title>Genome sequence of Chthoniobacter flavus Ellin428, an aerobic heterotrophic soil bacterium.</title>
        <authorList>
            <person name="Kant R."/>
            <person name="van Passel M.W."/>
            <person name="Palva A."/>
            <person name="Lucas S."/>
            <person name="Lapidus A."/>
            <person name="Glavina Del Rio T."/>
            <person name="Dalin E."/>
            <person name="Tice H."/>
            <person name="Bruce D."/>
            <person name="Goodwin L."/>
            <person name="Pitluck S."/>
            <person name="Larimer F.W."/>
            <person name="Land M.L."/>
            <person name="Hauser L."/>
            <person name="Sangwan P."/>
            <person name="de Vos W.M."/>
            <person name="Janssen P.H."/>
            <person name="Smidt H."/>
        </authorList>
    </citation>
    <scope>NUCLEOTIDE SEQUENCE [LARGE SCALE GENOMIC DNA]</scope>
    <source>
        <strain evidence="1 2">Ellin428</strain>
    </source>
</reference>
<keyword evidence="2" id="KW-1185">Reference proteome</keyword>
<accession>B4D6D3</accession>
<dbReference type="InParanoid" id="B4D6D3"/>
<dbReference type="EMBL" id="ABVL01000015">
    <property type="protein sequence ID" value="EDY18042.1"/>
    <property type="molecule type" value="Genomic_DNA"/>
</dbReference>
<sequence>MLGVRAHAGEAEDADVFGKLGEVARHIGRAAGEPFLAHHFHHGHGRLRRNARDFAPQKFVEHEIADDEDALVGEDPSESGNAVAIHRASSSVIAAKSSGIMISWWPTR</sequence>